<dbReference type="Pfam" id="PF05763">
    <property type="entry name" value="DUF835"/>
    <property type="match status" value="1"/>
</dbReference>
<dbReference type="InterPro" id="IPR009078">
    <property type="entry name" value="Ferritin-like_SF"/>
</dbReference>
<sequence>MPTIEDRELDEYLEEVVEKLKSLSFKEALSYAIFDEEGEADYYARLSKKAKRPSIKVLFIQMSDESRNHRNKLYALFKKVFPDEEPVKVEAPPVEVVPFYTEFEKVEDYLKALEYCMESELFAKRAYEILSEKAVDEDARGLFVQLSIMEHSHYERIKKAYEMVLRTKRRRLIPGELEAGGYLFTDKIKARYFFLDLIGEGNGVVITREHPKKLRSWMKREVPVLWLSEGTLKATGVRVMSSKLLLTNVETLAEWVKSEGFKVILLEGVEYLLLDFEERELIKFVLLIRDLAIENGFYLVVSAEKEAFTPTNWAILQANMEGLV</sequence>
<dbReference type="RefSeq" id="WP_088857942.1">
    <property type="nucleotide sequence ID" value="NZ_CP014862.1"/>
</dbReference>
<feature type="domain" description="Rubrerythrin diiron-binding" evidence="1">
    <location>
        <begin position="27"/>
        <end position="161"/>
    </location>
</feature>
<dbReference type="GeneID" id="33319778"/>
<evidence type="ECO:0000313" key="4">
    <source>
        <dbReference type="Proteomes" id="UP000250179"/>
    </source>
</evidence>
<evidence type="ECO:0000313" key="3">
    <source>
        <dbReference type="EMBL" id="ASJ02683.1"/>
    </source>
</evidence>
<evidence type="ECO:0000259" key="1">
    <source>
        <dbReference type="Pfam" id="PF02915"/>
    </source>
</evidence>
<protein>
    <submittedName>
        <fullName evidence="3">Rubrerythrin</fullName>
    </submittedName>
</protein>
<dbReference type="Proteomes" id="UP000250179">
    <property type="component" value="Chromosome"/>
</dbReference>
<keyword evidence="4" id="KW-1185">Reference proteome</keyword>
<dbReference type="GO" id="GO:0046872">
    <property type="term" value="F:metal ion binding"/>
    <property type="evidence" value="ECO:0007669"/>
    <property type="project" value="InterPro"/>
</dbReference>
<dbReference type="GO" id="GO:0016491">
    <property type="term" value="F:oxidoreductase activity"/>
    <property type="evidence" value="ECO:0007669"/>
    <property type="project" value="InterPro"/>
</dbReference>
<dbReference type="Pfam" id="PF02915">
    <property type="entry name" value="Rubrerythrin"/>
    <property type="match status" value="1"/>
</dbReference>
<dbReference type="PANTHER" id="PTHR33531">
    <property type="entry name" value="RUBRERYTHRIN SUBFAMILY"/>
    <property type="match status" value="1"/>
</dbReference>
<organism evidence="3 4">
    <name type="scientific">Thermococcus profundus</name>
    <dbReference type="NCBI Taxonomy" id="49899"/>
    <lineage>
        <taxon>Archaea</taxon>
        <taxon>Methanobacteriati</taxon>
        <taxon>Methanobacteriota</taxon>
        <taxon>Thermococci</taxon>
        <taxon>Thermococcales</taxon>
        <taxon>Thermococcaceae</taxon>
        <taxon>Thermococcus</taxon>
    </lineage>
</organism>
<name>A0A2Z2MB38_THEPR</name>
<dbReference type="InterPro" id="IPR003251">
    <property type="entry name" value="Rr_diiron-bd_dom"/>
</dbReference>
<dbReference type="OrthoDB" id="86289at2157"/>
<dbReference type="PANTHER" id="PTHR33531:SF10">
    <property type="entry name" value="BLR7895 PROTEIN"/>
    <property type="match status" value="1"/>
</dbReference>
<dbReference type="KEGG" id="tprf:A3L09_05145"/>
<dbReference type="EMBL" id="CP014862">
    <property type="protein sequence ID" value="ASJ02683.1"/>
    <property type="molecule type" value="Genomic_DNA"/>
</dbReference>
<reference evidence="3 4" key="1">
    <citation type="submission" date="2016-03" db="EMBL/GenBank/DDBJ databases">
        <title>Complete genome sequence of Thermococcus profundus strain DT5432.</title>
        <authorList>
            <person name="Oger P.M."/>
        </authorList>
    </citation>
    <scope>NUCLEOTIDE SEQUENCE [LARGE SCALE GENOMIC DNA]</scope>
    <source>
        <strain evidence="3 4">DT 5432</strain>
    </source>
</reference>
<dbReference type="Gene3D" id="1.20.1260.10">
    <property type="match status" value="1"/>
</dbReference>
<gene>
    <name evidence="3" type="ORF">A3L09_05145</name>
</gene>
<dbReference type="SUPFAM" id="SSF47240">
    <property type="entry name" value="Ferritin-like"/>
    <property type="match status" value="1"/>
</dbReference>
<dbReference type="AlphaFoldDB" id="A0A2Z2MB38"/>
<dbReference type="CDD" id="cd01045">
    <property type="entry name" value="Ferritin_like_AB"/>
    <property type="match status" value="1"/>
</dbReference>
<dbReference type="InterPro" id="IPR012347">
    <property type="entry name" value="Ferritin-like"/>
</dbReference>
<dbReference type="InterPro" id="IPR008553">
    <property type="entry name" value="DUF835"/>
</dbReference>
<feature type="domain" description="DUF835" evidence="2">
    <location>
        <begin position="187"/>
        <end position="319"/>
    </location>
</feature>
<accession>A0A2Z2MB38</accession>
<proteinExistence type="predicted"/>
<evidence type="ECO:0000259" key="2">
    <source>
        <dbReference type="Pfam" id="PF05763"/>
    </source>
</evidence>